<comment type="similarity">
    <text evidence="3">Belongs to the CTU2/NCS2 family.</text>
</comment>
<evidence type="ECO:0000256" key="3">
    <source>
        <dbReference type="HAMAP-Rule" id="MF_03054"/>
    </source>
</evidence>
<dbReference type="InterPro" id="IPR014729">
    <property type="entry name" value="Rossmann-like_a/b/a_fold"/>
</dbReference>
<keyword evidence="2 3" id="KW-0819">tRNA processing</keyword>
<accession>A0A8E2EF27</accession>
<proteinExistence type="inferred from homology"/>
<evidence type="ECO:0000313" key="5">
    <source>
        <dbReference type="EMBL" id="OCK82614.1"/>
    </source>
</evidence>
<dbReference type="GO" id="GO:0032447">
    <property type="term" value="P:protein urmylation"/>
    <property type="evidence" value="ECO:0007669"/>
    <property type="project" value="UniProtKB-UniRule"/>
</dbReference>
<evidence type="ECO:0000256" key="2">
    <source>
        <dbReference type="ARBA" id="ARBA00022694"/>
    </source>
</evidence>
<reference evidence="5 6" key="1">
    <citation type="journal article" date="2016" name="Nat. Commun.">
        <title>Ectomycorrhizal ecology is imprinted in the genome of the dominant symbiotic fungus Cenococcum geophilum.</title>
        <authorList>
            <consortium name="DOE Joint Genome Institute"/>
            <person name="Peter M."/>
            <person name="Kohler A."/>
            <person name="Ohm R.A."/>
            <person name="Kuo A."/>
            <person name="Krutzmann J."/>
            <person name="Morin E."/>
            <person name="Arend M."/>
            <person name="Barry K.W."/>
            <person name="Binder M."/>
            <person name="Choi C."/>
            <person name="Clum A."/>
            <person name="Copeland A."/>
            <person name="Grisel N."/>
            <person name="Haridas S."/>
            <person name="Kipfer T."/>
            <person name="LaButti K."/>
            <person name="Lindquist E."/>
            <person name="Lipzen A."/>
            <person name="Maire R."/>
            <person name="Meier B."/>
            <person name="Mihaltcheva S."/>
            <person name="Molinier V."/>
            <person name="Murat C."/>
            <person name="Poggeler S."/>
            <person name="Quandt C.A."/>
            <person name="Sperisen C."/>
            <person name="Tritt A."/>
            <person name="Tisserant E."/>
            <person name="Crous P.W."/>
            <person name="Henrissat B."/>
            <person name="Nehls U."/>
            <person name="Egli S."/>
            <person name="Spatafora J.W."/>
            <person name="Grigoriev I.V."/>
            <person name="Martin F.M."/>
        </authorList>
    </citation>
    <scope>NUCLEOTIDE SEQUENCE [LARGE SCALE GENOMIC DNA]</scope>
    <source>
        <strain evidence="5 6">CBS 459.81</strain>
    </source>
</reference>
<dbReference type="Pfam" id="PF10288">
    <property type="entry name" value="CTU2"/>
    <property type="match status" value="1"/>
</dbReference>
<comment type="pathway">
    <text evidence="3">tRNA modification; 5-methoxycarbonylmethyl-2-thiouridine-tRNA biosynthesis.</text>
</comment>
<dbReference type="EMBL" id="KV744883">
    <property type="protein sequence ID" value="OCK82614.1"/>
    <property type="molecule type" value="Genomic_DNA"/>
</dbReference>
<evidence type="ECO:0000256" key="1">
    <source>
        <dbReference type="ARBA" id="ARBA00022490"/>
    </source>
</evidence>
<sequence>MPSKHIPQDTAAAGHNCRRCRIAEASLIVRAEPLCRDCFIKYIHTKVIKRMEAFRVRHSSQDQIRTLLLPVSFGVSSVTLLHLLDHHLKGQKEKTKRTGFGLRILFVDTSAVERDSPDAGLICGLRDRFPDHSYSTINLEDVFEIASGNNENEPSKPSETSNGHDTIVSAENPLEQLLSSMPSATARSDVISTLRTKLIARFAKENGCEGILWGDTTTKLAERTLSETAKGRGFSLPWQVCDGESPVGITYYYPLRDVLKKELVAHAELVDPALSPLIFRSSNPTQLSTNSKNTTIDDLMKQYFESVEENYPSIVANVVRTVGKLEAAPSQDPSLHCRLCNMPVSDGKFGIHGWGGDQHDSEVVSLDTPHGGLCYGCTRSIPQETKLLP</sequence>
<evidence type="ECO:0000313" key="6">
    <source>
        <dbReference type="Proteomes" id="UP000250266"/>
    </source>
</evidence>
<dbReference type="GO" id="GO:0002143">
    <property type="term" value="P:tRNA wobble position uridine thiolation"/>
    <property type="evidence" value="ECO:0007669"/>
    <property type="project" value="TreeGrafter"/>
</dbReference>
<dbReference type="Proteomes" id="UP000250266">
    <property type="component" value="Unassembled WGS sequence"/>
</dbReference>
<feature type="region of interest" description="Disordered" evidence="4">
    <location>
        <begin position="147"/>
        <end position="166"/>
    </location>
</feature>
<comment type="function">
    <text evidence="3">Plays a central role in 2-thiolation of mcm(5)S(2)U at tRNA wobble positions of tRNA(Lys), tRNA(Glu) and tRNA(Gln). May act by forming a heterodimer with NCS6 that ligates sulfur from thiocarboxylated URM1 onto the uridine of tRNAs at wobble position. Prior mcm(5) tRNA modification by the elongator complex is required for 2-thiolation. May also be involved in protein urmylation.</text>
</comment>
<dbReference type="InterPro" id="IPR019407">
    <property type="entry name" value="CTU2"/>
</dbReference>
<comment type="subcellular location">
    <subcellularLocation>
        <location evidence="3">Cytoplasm</location>
    </subcellularLocation>
</comment>
<dbReference type="GO" id="GO:0016779">
    <property type="term" value="F:nucleotidyltransferase activity"/>
    <property type="evidence" value="ECO:0007669"/>
    <property type="project" value="UniProtKB-UniRule"/>
</dbReference>
<protein>
    <recommendedName>
        <fullName evidence="3">Cytoplasmic tRNA 2-thiolation protein 2</fullName>
    </recommendedName>
</protein>
<keyword evidence="1 3" id="KW-0963">Cytoplasm</keyword>
<dbReference type="SUPFAM" id="SSF52402">
    <property type="entry name" value="Adenine nucleotide alpha hydrolases-like"/>
    <property type="match status" value="1"/>
</dbReference>
<name>A0A8E2EF27_9PEZI</name>
<dbReference type="GO" id="GO:0016783">
    <property type="term" value="F:sulfurtransferase activity"/>
    <property type="evidence" value="ECO:0007669"/>
    <property type="project" value="TreeGrafter"/>
</dbReference>
<dbReference type="OrthoDB" id="25129at2759"/>
<gene>
    <name evidence="3" type="primary">NCS2</name>
    <name evidence="3" type="synonym">CTU2</name>
    <name evidence="5" type="ORF">K432DRAFT_292874</name>
</gene>
<feature type="compositionally biased region" description="Polar residues" evidence="4">
    <location>
        <begin position="147"/>
        <end position="164"/>
    </location>
</feature>
<dbReference type="PANTHER" id="PTHR20882">
    <property type="entry name" value="CYTOPLASMIC TRNA 2-THIOLATION PROTEIN 2"/>
    <property type="match status" value="1"/>
</dbReference>
<dbReference type="PANTHER" id="PTHR20882:SF14">
    <property type="entry name" value="CYTOPLASMIC TRNA 2-THIOLATION PROTEIN 2"/>
    <property type="match status" value="1"/>
</dbReference>
<dbReference type="GO" id="GO:0005829">
    <property type="term" value="C:cytosol"/>
    <property type="evidence" value="ECO:0007669"/>
    <property type="project" value="TreeGrafter"/>
</dbReference>
<dbReference type="Gene3D" id="3.40.50.620">
    <property type="entry name" value="HUPs"/>
    <property type="match status" value="1"/>
</dbReference>
<dbReference type="GO" id="GO:0000049">
    <property type="term" value="F:tRNA binding"/>
    <property type="evidence" value="ECO:0007669"/>
    <property type="project" value="InterPro"/>
</dbReference>
<organism evidence="5 6">
    <name type="scientific">Lepidopterella palustris CBS 459.81</name>
    <dbReference type="NCBI Taxonomy" id="1314670"/>
    <lineage>
        <taxon>Eukaryota</taxon>
        <taxon>Fungi</taxon>
        <taxon>Dikarya</taxon>
        <taxon>Ascomycota</taxon>
        <taxon>Pezizomycotina</taxon>
        <taxon>Dothideomycetes</taxon>
        <taxon>Pleosporomycetidae</taxon>
        <taxon>Mytilinidiales</taxon>
        <taxon>Argynnaceae</taxon>
        <taxon>Lepidopterella</taxon>
    </lineage>
</organism>
<evidence type="ECO:0000256" key="4">
    <source>
        <dbReference type="SAM" id="MobiDB-lite"/>
    </source>
</evidence>
<keyword evidence="6" id="KW-1185">Reference proteome</keyword>
<dbReference type="UniPathway" id="UPA00988"/>
<dbReference type="HAMAP" id="MF_03054">
    <property type="entry name" value="CTU2"/>
    <property type="match status" value="1"/>
</dbReference>
<dbReference type="AlphaFoldDB" id="A0A8E2EF27"/>